<dbReference type="Pfam" id="PF00561">
    <property type="entry name" value="Abhydrolase_1"/>
    <property type="match status" value="1"/>
</dbReference>
<dbReference type="InterPro" id="IPR052370">
    <property type="entry name" value="Meta-cleavage_hydrolase"/>
</dbReference>
<dbReference type="SUPFAM" id="SSF54928">
    <property type="entry name" value="RNA-binding domain, RBD"/>
    <property type="match status" value="1"/>
</dbReference>
<feature type="domain" description="AB hydrolase-1" evidence="1">
    <location>
        <begin position="67"/>
        <end position="169"/>
    </location>
</feature>
<dbReference type="PANTHER" id="PTHR43139">
    <property type="entry name" value="SI:DKEY-122A22.2"/>
    <property type="match status" value="1"/>
</dbReference>
<evidence type="ECO:0000259" key="1">
    <source>
        <dbReference type="Pfam" id="PF00561"/>
    </source>
</evidence>
<sequence length="409" mass="45603">MVNVIATLKPLLHGLINIAGLTSQRVELEAGTVMTIWVPKQTIIINNNNTNTQPKNQTQKWNKPNRPVVVLAHPFSADGILMWFFQALSLTSKYSVYVPDFLFFGGSTTNTANRSATFQAECLAKGLRKVGVDKCTLVGLSYGGMVGFKMAKLYPDLVDAMVVSSTVIELTESITGECLDRLGFSSWSELLLPETVEGVKLLFSIGNHKLPWLPDFLYRDFLEFGVVKDFFIPSKRRMLTNTRFWFIRHDYPVAADIAVQKTNGLWVDDKAIEVNKADYGEEQRGKMNVPSAQKIQPPCKMIADMRGRRPQAEHISYVEVVRGTGFVESRGSMGGGLISVKTDEISKGWLNESAIIRFKAEYASVNLKVELEARGMSNIMVRHGGGRDAILTFQSKEELVLELKVIRSG</sequence>
<gene>
    <name evidence="2" type="ORF">TEA_016495</name>
</gene>
<organism evidence="2 3">
    <name type="scientific">Camellia sinensis var. sinensis</name>
    <name type="common">China tea</name>
    <dbReference type="NCBI Taxonomy" id="542762"/>
    <lineage>
        <taxon>Eukaryota</taxon>
        <taxon>Viridiplantae</taxon>
        <taxon>Streptophyta</taxon>
        <taxon>Embryophyta</taxon>
        <taxon>Tracheophyta</taxon>
        <taxon>Spermatophyta</taxon>
        <taxon>Magnoliopsida</taxon>
        <taxon>eudicotyledons</taxon>
        <taxon>Gunneridae</taxon>
        <taxon>Pentapetalae</taxon>
        <taxon>asterids</taxon>
        <taxon>Ericales</taxon>
        <taxon>Theaceae</taxon>
        <taxon>Camellia</taxon>
    </lineage>
</organism>
<dbReference type="Proteomes" id="UP000306102">
    <property type="component" value="Unassembled WGS sequence"/>
</dbReference>
<dbReference type="Gene3D" id="3.40.50.1820">
    <property type="entry name" value="alpha/beta hydrolase"/>
    <property type="match status" value="1"/>
</dbReference>
<dbReference type="GO" id="GO:0003676">
    <property type="term" value="F:nucleic acid binding"/>
    <property type="evidence" value="ECO:0007669"/>
    <property type="project" value="InterPro"/>
</dbReference>
<proteinExistence type="predicted"/>
<dbReference type="InterPro" id="IPR012677">
    <property type="entry name" value="Nucleotide-bd_a/b_plait_sf"/>
</dbReference>
<dbReference type="CDD" id="cd00590">
    <property type="entry name" value="RRM_SF"/>
    <property type="match status" value="1"/>
</dbReference>
<protein>
    <recommendedName>
        <fullName evidence="1">AB hydrolase-1 domain-containing protein</fullName>
    </recommendedName>
</protein>
<dbReference type="PANTHER" id="PTHR43139:SF22">
    <property type="entry name" value="AB HYDROLASE-1 DOMAIN-CONTAINING PROTEIN"/>
    <property type="match status" value="1"/>
</dbReference>
<comment type="caution">
    <text evidence="2">The sequence shown here is derived from an EMBL/GenBank/DDBJ whole genome shotgun (WGS) entry which is preliminary data.</text>
</comment>
<reference evidence="2 3" key="1">
    <citation type="journal article" date="2018" name="Proc. Natl. Acad. Sci. U.S.A.">
        <title>Draft genome sequence of Camellia sinensis var. sinensis provides insights into the evolution of the tea genome and tea quality.</title>
        <authorList>
            <person name="Wei C."/>
            <person name="Yang H."/>
            <person name="Wang S."/>
            <person name="Zhao J."/>
            <person name="Liu C."/>
            <person name="Gao L."/>
            <person name="Xia E."/>
            <person name="Lu Y."/>
            <person name="Tai Y."/>
            <person name="She G."/>
            <person name="Sun J."/>
            <person name="Cao H."/>
            <person name="Tong W."/>
            <person name="Gao Q."/>
            <person name="Li Y."/>
            <person name="Deng W."/>
            <person name="Jiang X."/>
            <person name="Wang W."/>
            <person name="Chen Q."/>
            <person name="Zhang S."/>
            <person name="Li H."/>
            <person name="Wu J."/>
            <person name="Wang P."/>
            <person name="Li P."/>
            <person name="Shi C."/>
            <person name="Zheng F."/>
            <person name="Jian J."/>
            <person name="Huang B."/>
            <person name="Shan D."/>
            <person name="Shi M."/>
            <person name="Fang C."/>
            <person name="Yue Y."/>
            <person name="Li F."/>
            <person name="Li D."/>
            <person name="Wei S."/>
            <person name="Han B."/>
            <person name="Jiang C."/>
            <person name="Yin Y."/>
            <person name="Xia T."/>
            <person name="Zhang Z."/>
            <person name="Bennetzen J.L."/>
            <person name="Zhao S."/>
            <person name="Wan X."/>
        </authorList>
    </citation>
    <scope>NUCLEOTIDE SEQUENCE [LARGE SCALE GENOMIC DNA]</scope>
    <source>
        <strain evidence="3">cv. Shuchazao</strain>
        <tissue evidence="2">Leaf</tissue>
    </source>
</reference>
<dbReference type="GO" id="GO:0016787">
    <property type="term" value="F:hydrolase activity"/>
    <property type="evidence" value="ECO:0007669"/>
    <property type="project" value="UniProtKB-ARBA"/>
</dbReference>
<name>A0A4S4E6G8_CAMSN</name>
<dbReference type="EMBL" id="SDRB02007581">
    <property type="protein sequence ID" value="THG10936.1"/>
    <property type="molecule type" value="Genomic_DNA"/>
</dbReference>
<dbReference type="InterPro" id="IPR029058">
    <property type="entry name" value="AB_hydrolase_fold"/>
</dbReference>
<evidence type="ECO:0000313" key="2">
    <source>
        <dbReference type="EMBL" id="THG10936.1"/>
    </source>
</evidence>
<dbReference type="InterPro" id="IPR000073">
    <property type="entry name" value="AB_hydrolase_1"/>
</dbReference>
<dbReference type="SUPFAM" id="SSF53474">
    <property type="entry name" value="alpha/beta-Hydrolases"/>
    <property type="match status" value="1"/>
</dbReference>
<keyword evidence="3" id="KW-1185">Reference proteome</keyword>
<evidence type="ECO:0000313" key="3">
    <source>
        <dbReference type="Proteomes" id="UP000306102"/>
    </source>
</evidence>
<dbReference type="Gene3D" id="3.30.70.330">
    <property type="match status" value="1"/>
</dbReference>
<accession>A0A4S4E6G8</accession>
<dbReference type="STRING" id="542762.A0A4S4E6G8"/>
<dbReference type="AlphaFoldDB" id="A0A4S4E6G8"/>
<dbReference type="InterPro" id="IPR035979">
    <property type="entry name" value="RBD_domain_sf"/>
</dbReference>